<evidence type="ECO:0000256" key="3">
    <source>
        <dbReference type="ARBA" id="ARBA00022946"/>
    </source>
</evidence>
<dbReference type="InterPro" id="IPR011053">
    <property type="entry name" value="Single_hybrid_motif"/>
</dbReference>
<dbReference type="Gene3D" id="2.40.50.100">
    <property type="match status" value="1"/>
</dbReference>
<evidence type="ECO:0000256" key="4">
    <source>
        <dbReference type="RuleBase" id="RU003423"/>
    </source>
</evidence>
<feature type="domain" description="Peripheral subunit-binding (PSBD)" evidence="7">
    <location>
        <begin position="178"/>
        <end position="215"/>
    </location>
</feature>
<feature type="compositionally biased region" description="Pro residues" evidence="5">
    <location>
        <begin position="156"/>
        <end position="168"/>
    </location>
</feature>
<keyword evidence="8" id="KW-0670">Pyruvate</keyword>
<dbReference type="SUPFAM" id="SSF51230">
    <property type="entry name" value="Single hybrid motif"/>
    <property type="match status" value="1"/>
</dbReference>
<comment type="similarity">
    <text evidence="1 4">Belongs to the 2-oxoacid dehydrogenase family.</text>
</comment>
<reference evidence="8 9" key="1">
    <citation type="submission" date="2024-03" db="EMBL/GenBank/DDBJ databases">
        <title>Complete genome sequence of the green alga Chloropicon roscoffensis RCC1871.</title>
        <authorList>
            <person name="Lemieux C."/>
            <person name="Pombert J.-F."/>
            <person name="Otis C."/>
            <person name="Turmel M."/>
        </authorList>
    </citation>
    <scope>NUCLEOTIDE SEQUENCE [LARGE SCALE GENOMIC DNA]</scope>
    <source>
        <strain evidence="8 9">RCC1871</strain>
    </source>
</reference>
<keyword evidence="2 4" id="KW-0450">Lipoyl</keyword>
<dbReference type="InterPro" id="IPR045257">
    <property type="entry name" value="E2/Pdx1"/>
</dbReference>
<dbReference type="PROSITE" id="PS51826">
    <property type="entry name" value="PSBD"/>
    <property type="match status" value="1"/>
</dbReference>
<evidence type="ECO:0000256" key="1">
    <source>
        <dbReference type="ARBA" id="ARBA00007317"/>
    </source>
</evidence>
<evidence type="ECO:0000313" key="8">
    <source>
        <dbReference type="EMBL" id="WZN60590.1"/>
    </source>
</evidence>
<keyword evidence="9" id="KW-1185">Reference proteome</keyword>
<dbReference type="Pfam" id="PF02817">
    <property type="entry name" value="E3_binding"/>
    <property type="match status" value="1"/>
</dbReference>
<dbReference type="InterPro" id="IPR004167">
    <property type="entry name" value="PSBD"/>
</dbReference>
<dbReference type="InterPro" id="IPR036625">
    <property type="entry name" value="E3-bd_dom_sf"/>
</dbReference>
<feature type="region of interest" description="Disordered" evidence="5">
    <location>
        <begin position="239"/>
        <end position="258"/>
    </location>
</feature>
<dbReference type="Proteomes" id="UP001472866">
    <property type="component" value="Chromosome 03"/>
</dbReference>
<feature type="domain" description="Lipoyl-binding" evidence="6">
    <location>
        <begin position="32"/>
        <end position="107"/>
    </location>
</feature>
<dbReference type="SUPFAM" id="SSF52777">
    <property type="entry name" value="CoA-dependent acyltransferases"/>
    <property type="match status" value="1"/>
</dbReference>
<dbReference type="Gene3D" id="4.10.320.10">
    <property type="entry name" value="E3-binding domain"/>
    <property type="match status" value="1"/>
</dbReference>
<dbReference type="InterPro" id="IPR000089">
    <property type="entry name" value="Biotin_lipoyl"/>
</dbReference>
<dbReference type="GO" id="GO:0004742">
    <property type="term" value="F:dihydrolipoyllysine-residue acetyltransferase activity"/>
    <property type="evidence" value="ECO:0007669"/>
    <property type="project" value="TreeGrafter"/>
</dbReference>
<dbReference type="GO" id="GO:0045254">
    <property type="term" value="C:pyruvate dehydrogenase complex"/>
    <property type="evidence" value="ECO:0007669"/>
    <property type="project" value="InterPro"/>
</dbReference>
<keyword evidence="4" id="KW-0012">Acyltransferase</keyword>
<dbReference type="PROSITE" id="PS50968">
    <property type="entry name" value="BIOTINYL_LIPOYL"/>
    <property type="match status" value="1"/>
</dbReference>
<evidence type="ECO:0000313" key="9">
    <source>
        <dbReference type="Proteomes" id="UP001472866"/>
    </source>
</evidence>
<dbReference type="PANTHER" id="PTHR23151">
    <property type="entry name" value="DIHYDROLIPOAMIDE ACETYL/SUCCINYL-TRANSFERASE-RELATED"/>
    <property type="match status" value="1"/>
</dbReference>
<sequence>MSFVATRAAKAVGLVGGQRRSVSKRVVTRAKVRELFMPALSSTMTEGKIVSWLKGSGEKISKGESIVVVESDKADMDVETFYDGYIGSIVVPDGGTAAVGEPIAYIAETEAELEEAKSKGAGGAPAAAAAPAAAPEPEAAPAPAAPAPAPEAAAPAAPPPPAAAPAPAPVKRADGRVIATPYAKKLAKELGVDLSAIGGSGPNGRITASDVEMAKSGNGAPAAAAPAAAAAAPAPAAASSAPAKSAPKPAAAAPAGDGEIQPFSSMQSAVAKNMEASLPIPVSRVAYTITTDKFDALYKRLKPKGVTMTALLSKAVAVALTKHPIMYAACTPAGDGIIYNEHINIAVAVAMPDGGLITPVLQDADKTDIYQLSRNWGDLVSRARSKQLAPDEYSTGTFTISNLGMYGVDKFDAILPVGTGTIMAVGGSKPTVVATAEGMIGVEKQMTINLTTDHRIIYGADAAEFCQTLKAVIENPDDLTM</sequence>
<dbReference type="Gene3D" id="3.30.559.10">
    <property type="entry name" value="Chloramphenicol acetyltransferase-like domain"/>
    <property type="match status" value="1"/>
</dbReference>
<feature type="region of interest" description="Disordered" evidence="5">
    <location>
        <begin position="116"/>
        <end position="169"/>
    </location>
</feature>
<feature type="compositionally biased region" description="Pro residues" evidence="5">
    <location>
        <begin position="138"/>
        <end position="149"/>
    </location>
</feature>
<keyword evidence="4" id="KW-0808">Transferase</keyword>
<dbReference type="PROSITE" id="PS00189">
    <property type="entry name" value="LIPOYL"/>
    <property type="match status" value="1"/>
</dbReference>
<keyword evidence="3" id="KW-0809">Transit peptide</keyword>
<dbReference type="Pfam" id="PF00364">
    <property type="entry name" value="Biotin_lipoyl"/>
    <property type="match status" value="1"/>
</dbReference>
<dbReference type="PANTHER" id="PTHR23151:SF75">
    <property type="entry name" value="DIHYDROLIPOYLLYSINE-RESIDUE ACETYLTRANSFERASE COMPONENT 5 OF PYRUVATE DEHYDROGENASE COMPLEX, CHLOROPLASTIC"/>
    <property type="match status" value="1"/>
</dbReference>
<evidence type="ECO:0000256" key="2">
    <source>
        <dbReference type="ARBA" id="ARBA00022823"/>
    </source>
</evidence>
<dbReference type="EMBL" id="CP151503">
    <property type="protein sequence ID" value="WZN60590.1"/>
    <property type="molecule type" value="Genomic_DNA"/>
</dbReference>
<feature type="compositionally biased region" description="Low complexity" evidence="5">
    <location>
        <begin position="239"/>
        <end position="255"/>
    </location>
</feature>
<evidence type="ECO:0000259" key="6">
    <source>
        <dbReference type="PROSITE" id="PS50968"/>
    </source>
</evidence>
<dbReference type="CDD" id="cd06849">
    <property type="entry name" value="lipoyl_domain"/>
    <property type="match status" value="1"/>
</dbReference>
<gene>
    <name evidence="8" type="ORF">HKI87_03g21240</name>
</gene>
<protein>
    <recommendedName>
        <fullName evidence="4">Dihydrolipoamide acetyltransferase component of pyruvate dehydrogenase complex</fullName>
        <ecNumber evidence="4">2.3.1.-</ecNumber>
    </recommendedName>
</protein>
<dbReference type="InterPro" id="IPR003016">
    <property type="entry name" value="2-oxoA_DH_lipoyl-BS"/>
</dbReference>
<name>A0AAX4P4L7_9CHLO</name>
<evidence type="ECO:0000256" key="5">
    <source>
        <dbReference type="SAM" id="MobiDB-lite"/>
    </source>
</evidence>
<dbReference type="AlphaFoldDB" id="A0AAX4P4L7"/>
<dbReference type="InterPro" id="IPR001078">
    <property type="entry name" value="2-oxoacid_DH_actylTfrase"/>
</dbReference>
<dbReference type="SUPFAM" id="SSF47005">
    <property type="entry name" value="Peripheral subunit-binding domain of 2-oxo acid dehydrogenase complex"/>
    <property type="match status" value="1"/>
</dbReference>
<organism evidence="8 9">
    <name type="scientific">Chloropicon roscoffensis</name>
    <dbReference type="NCBI Taxonomy" id="1461544"/>
    <lineage>
        <taxon>Eukaryota</taxon>
        <taxon>Viridiplantae</taxon>
        <taxon>Chlorophyta</taxon>
        <taxon>Chloropicophyceae</taxon>
        <taxon>Chloropicales</taxon>
        <taxon>Chloropicaceae</taxon>
        <taxon>Chloropicon</taxon>
    </lineage>
</organism>
<feature type="compositionally biased region" description="Low complexity" evidence="5">
    <location>
        <begin position="124"/>
        <end position="137"/>
    </location>
</feature>
<accession>A0AAX4P4L7</accession>
<dbReference type="EC" id="2.3.1.-" evidence="4"/>
<dbReference type="Pfam" id="PF00198">
    <property type="entry name" value="2-oxoacid_dh"/>
    <property type="match status" value="1"/>
</dbReference>
<dbReference type="GO" id="GO:0006086">
    <property type="term" value="P:pyruvate decarboxylation to acetyl-CoA"/>
    <property type="evidence" value="ECO:0007669"/>
    <property type="project" value="InterPro"/>
</dbReference>
<evidence type="ECO:0000259" key="7">
    <source>
        <dbReference type="PROSITE" id="PS51826"/>
    </source>
</evidence>
<dbReference type="InterPro" id="IPR023213">
    <property type="entry name" value="CAT-like_dom_sf"/>
</dbReference>
<comment type="cofactor">
    <cofactor evidence="4">
        <name>(R)-lipoate</name>
        <dbReference type="ChEBI" id="CHEBI:83088"/>
    </cofactor>
</comment>
<proteinExistence type="inferred from homology"/>
<dbReference type="FunFam" id="2.40.50.100:FF:000010">
    <property type="entry name" value="Acetyltransferase component of pyruvate dehydrogenase complex"/>
    <property type="match status" value="1"/>
</dbReference>